<dbReference type="Proteomes" id="UP000095463">
    <property type="component" value="Unassembled WGS sequence"/>
</dbReference>
<accession>A0A1E5XW16</accession>
<feature type="transmembrane region" description="Helical" evidence="1">
    <location>
        <begin position="103"/>
        <end position="123"/>
    </location>
</feature>
<comment type="caution">
    <text evidence="2">The sequence shown here is derived from an EMBL/GenBank/DDBJ whole genome shotgun (WGS) entry which is preliminary data.</text>
</comment>
<protein>
    <submittedName>
        <fullName evidence="2">Uncharacterized protein</fullName>
    </submittedName>
</protein>
<proteinExistence type="predicted"/>
<dbReference type="RefSeq" id="WP_069908107.1">
    <property type="nucleotide sequence ID" value="NZ_LAJE02000056.1"/>
</dbReference>
<reference evidence="2 3" key="1">
    <citation type="journal article" date="2015" name="Genome Announc.">
        <title>Genome Assemblies of Three Soil-Associated Devosia species: D. insulae, D. limi, and D. soli.</title>
        <authorList>
            <person name="Hassan Y.I."/>
            <person name="Lepp D."/>
            <person name="Zhou T."/>
        </authorList>
    </citation>
    <scope>NUCLEOTIDE SEQUENCE [LARGE SCALE GENOMIC DNA]</scope>
    <source>
        <strain evidence="2 3">DS-56</strain>
    </source>
</reference>
<name>A0A1E5XW16_9HYPH</name>
<organism evidence="2 3">
    <name type="scientific">Devosia insulae DS-56</name>
    <dbReference type="NCBI Taxonomy" id="1116389"/>
    <lineage>
        <taxon>Bacteria</taxon>
        <taxon>Pseudomonadati</taxon>
        <taxon>Pseudomonadota</taxon>
        <taxon>Alphaproteobacteria</taxon>
        <taxon>Hyphomicrobiales</taxon>
        <taxon>Devosiaceae</taxon>
        <taxon>Devosia</taxon>
    </lineage>
</organism>
<keyword evidence="3" id="KW-1185">Reference proteome</keyword>
<keyword evidence="1" id="KW-0472">Membrane</keyword>
<evidence type="ECO:0000256" key="1">
    <source>
        <dbReference type="SAM" id="Phobius"/>
    </source>
</evidence>
<keyword evidence="1" id="KW-1133">Transmembrane helix</keyword>
<evidence type="ECO:0000313" key="2">
    <source>
        <dbReference type="EMBL" id="OEO32772.1"/>
    </source>
</evidence>
<dbReference type="EMBL" id="LAJE02000056">
    <property type="protein sequence ID" value="OEO32772.1"/>
    <property type="molecule type" value="Genomic_DNA"/>
</dbReference>
<keyword evidence="1" id="KW-0812">Transmembrane</keyword>
<gene>
    <name evidence="2" type="ORF">VW23_010010</name>
</gene>
<sequence>MESQDTKRERTTAEVAGEHLRAEIEVAREFRYKTYGYVDLTIDRAFADNVLHKELGQFGTYELDYYIDEKKRDILLVNGRRDAALAAKAAESVHRVVLGLRNLIWTVIVLLIGLIVMVAPMAMKHWSL</sequence>
<dbReference type="OrthoDB" id="8456822at2"/>
<dbReference type="AlphaFoldDB" id="A0A1E5XW16"/>
<evidence type="ECO:0000313" key="3">
    <source>
        <dbReference type="Proteomes" id="UP000095463"/>
    </source>
</evidence>